<gene>
    <name evidence="1" type="ORF">DHM44_03820</name>
</gene>
<comment type="caution">
    <text evidence="1">The sequence shown here is derived from an EMBL/GenBank/DDBJ whole genome shotgun (WGS) entry which is preliminary data.</text>
</comment>
<evidence type="ECO:0000313" key="2">
    <source>
        <dbReference type="Proteomes" id="UP000262325"/>
    </source>
</evidence>
<evidence type="ECO:0000313" key="1">
    <source>
        <dbReference type="EMBL" id="HCW92790.1"/>
    </source>
</evidence>
<accession>A0A3D5QAV8</accession>
<dbReference type="AlphaFoldDB" id="A0A3D5QAV8"/>
<feature type="non-terminal residue" evidence="1">
    <location>
        <position position="1"/>
    </location>
</feature>
<name>A0A3D5QAV8_FLESI</name>
<sequence length="64" mass="7285">RGCVMLSIEKVKKNPDPKLIDAYIEQNEIRDHMVETGVQVAPFVYQVECQCGRFQTVEDNADSV</sequence>
<feature type="non-terminal residue" evidence="1">
    <location>
        <position position="64"/>
    </location>
</feature>
<proteinExistence type="predicted"/>
<organism evidence="1 2">
    <name type="scientific">Flexistipes sinusarabici</name>
    <dbReference type="NCBI Taxonomy" id="2352"/>
    <lineage>
        <taxon>Bacteria</taxon>
        <taxon>Pseudomonadati</taxon>
        <taxon>Deferribacterota</taxon>
        <taxon>Deferribacteres</taxon>
        <taxon>Deferribacterales</taxon>
        <taxon>Flexistipitaceae</taxon>
        <taxon>Flexistipes</taxon>
    </lineage>
</organism>
<dbReference type="Proteomes" id="UP000262325">
    <property type="component" value="Unassembled WGS sequence"/>
</dbReference>
<reference evidence="1 2" key="1">
    <citation type="journal article" date="2018" name="Nat. Biotechnol.">
        <title>A standardized bacterial taxonomy based on genome phylogeny substantially revises the tree of life.</title>
        <authorList>
            <person name="Parks D.H."/>
            <person name="Chuvochina M."/>
            <person name="Waite D.W."/>
            <person name="Rinke C."/>
            <person name="Skarshewski A."/>
            <person name="Chaumeil P.A."/>
            <person name="Hugenholtz P."/>
        </authorList>
    </citation>
    <scope>NUCLEOTIDE SEQUENCE [LARGE SCALE GENOMIC DNA]</scope>
    <source>
        <strain evidence="1">UBA8672</strain>
    </source>
</reference>
<dbReference type="EMBL" id="DPPF01000078">
    <property type="protein sequence ID" value="HCW92790.1"/>
    <property type="molecule type" value="Genomic_DNA"/>
</dbReference>
<protein>
    <submittedName>
        <fullName evidence="1">Uncharacterized protein</fullName>
    </submittedName>
</protein>